<dbReference type="Gene3D" id="3.40.640.10">
    <property type="entry name" value="Type I PLP-dependent aspartate aminotransferase-like (Major domain)"/>
    <property type="match status" value="1"/>
</dbReference>
<dbReference type="InterPro" id="IPR015422">
    <property type="entry name" value="PyrdxlP-dep_Trfase_small"/>
</dbReference>
<dbReference type="InterPro" id="IPR015421">
    <property type="entry name" value="PyrdxlP-dep_Trfase_major"/>
</dbReference>
<evidence type="ECO:0000256" key="1">
    <source>
        <dbReference type="RuleBase" id="RU000481"/>
    </source>
</evidence>
<feature type="domain" description="Aminotransferase class I/classII large" evidence="2">
    <location>
        <begin position="50"/>
        <end position="361"/>
    </location>
</feature>
<dbReference type="PANTHER" id="PTHR43510:SF1">
    <property type="entry name" value="AMINOTRANSFERASE FUNCTION, HYPOTHETICAL (EUROFUNG)"/>
    <property type="match status" value="1"/>
</dbReference>
<reference evidence="3" key="1">
    <citation type="submission" date="2021-03" db="EMBL/GenBank/DDBJ databases">
        <title>Acanthopleuribacteraceae sp. M133.</title>
        <authorList>
            <person name="Wang G."/>
        </authorList>
    </citation>
    <scope>NUCLEOTIDE SEQUENCE</scope>
    <source>
        <strain evidence="3">M133</strain>
    </source>
</reference>
<evidence type="ECO:0000259" key="2">
    <source>
        <dbReference type="Pfam" id="PF00155"/>
    </source>
</evidence>
<gene>
    <name evidence="3" type="ORF">J3U87_34240</name>
</gene>
<dbReference type="EMBL" id="CP071793">
    <property type="protein sequence ID" value="QTD50674.1"/>
    <property type="molecule type" value="Genomic_DNA"/>
</dbReference>
<comment type="similarity">
    <text evidence="1">Belongs to the class-I pyridoxal-phosphate-dependent aminotransferase family.</text>
</comment>
<dbReference type="GO" id="GO:0030170">
    <property type="term" value="F:pyridoxal phosphate binding"/>
    <property type="evidence" value="ECO:0007669"/>
    <property type="project" value="InterPro"/>
</dbReference>
<dbReference type="KEGG" id="scor:J3U87_34240"/>
<accession>A0A8A4TN92</accession>
<sequence>MHLETFQLERRQSLWENRVAYNLTETGIHPFRLRELLNESECAELLDLHQGYGQTNGSIPLRESISRLYPDCHRDRVLVTNGSIEANFVAIWSLLEPGDELVLMLPNYMQIWGLARSLGVEVKPFYLKESLGWQPDLDELARMITPKTKMIAVCNPNNPTGSVLSQEARERLVTLADSVGAWLYADEIYRGAELEGPETPSIFGTYEKAMVCGGLSKAYALPGLRIGWLVGPQPQIEAAWACRDYTTIATTAVSNYVANLALEPARRDRILTRNRRMLVENLDHLQRWAEAQNGLFRFRPPSAGGMAFLHYDLAINSTDLVERVKRETSTLIVAGDCFGMDHWVRIGIGSEPDYLLEGLDRFERVLASLKEEVP</sequence>
<dbReference type="InterPro" id="IPR015424">
    <property type="entry name" value="PyrdxlP-dep_Trfase"/>
</dbReference>
<dbReference type="PROSITE" id="PS00105">
    <property type="entry name" value="AA_TRANSFER_CLASS_1"/>
    <property type="match status" value="1"/>
</dbReference>
<dbReference type="InterPro" id="IPR004839">
    <property type="entry name" value="Aminotransferase_I/II_large"/>
</dbReference>
<dbReference type="Pfam" id="PF00155">
    <property type="entry name" value="Aminotran_1_2"/>
    <property type="match status" value="1"/>
</dbReference>
<dbReference type="AlphaFoldDB" id="A0A8A4TN92"/>
<dbReference type="Gene3D" id="3.90.1150.10">
    <property type="entry name" value="Aspartate Aminotransferase, domain 1"/>
    <property type="match status" value="1"/>
</dbReference>
<comment type="cofactor">
    <cofactor evidence="1">
        <name>pyridoxal 5'-phosphate</name>
        <dbReference type="ChEBI" id="CHEBI:597326"/>
    </cofactor>
</comment>
<evidence type="ECO:0000313" key="3">
    <source>
        <dbReference type="EMBL" id="QTD50674.1"/>
    </source>
</evidence>
<keyword evidence="1 3" id="KW-0032">Aminotransferase</keyword>
<dbReference type="PANTHER" id="PTHR43510">
    <property type="entry name" value="AMINOTRANSFERASE FUNCTION, HYPOTHETICAL (EUROFUNG)"/>
    <property type="match status" value="1"/>
</dbReference>
<protein>
    <recommendedName>
        <fullName evidence="1">Aminotransferase</fullName>
        <ecNumber evidence="1">2.6.1.-</ecNumber>
    </recommendedName>
</protein>
<dbReference type="Proteomes" id="UP000663929">
    <property type="component" value="Chromosome"/>
</dbReference>
<evidence type="ECO:0000313" key="4">
    <source>
        <dbReference type="Proteomes" id="UP000663929"/>
    </source>
</evidence>
<organism evidence="3 4">
    <name type="scientific">Sulfidibacter corallicola</name>
    <dbReference type="NCBI Taxonomy" id="2818388"/>
    <lineage>
        <taxon>Bacteria</taxon>
        <taxon>Pseudomonadati</taxon>
        <taxon>Acidobacteriota</taxon>
        <taxon>Holophagae</taxon>
        <taxon>Acanthopleuribacterales</taxon>
        <taxon>Acanthopleuribacteraceae</taxon>
        <taxon>Sulfidibacter</taxon>
    </lineage>
</organism>
<dbReference type="RefSeq" id="WP_237380570.1">
    <property type="nucleotide sequence ID" value="NZ_CP071793.1"/>
</dbReference>
<dbReference type="CDD" id="cd00609">
    <property type="entry name" value="AAT_like"/>
    <property type="match status" value="1"/>
</dbReference>
<dbReference type="SUPFAM" id="SSF53383">
    <property type="entry name" value="PLP-dependent transferases"/>
    <property type="match status" value="1"/>
</dbReference>
<dbReference type="GO" id="GO:0008483">
    <property type="term" value="F:transaminase activity"/>
    <property type="evidence" value="ECO:0007669"/>
    <property type="project" value="UniProtKB-KW"/>
</dbReference>
<keyword evidence="1" id="KW-0808">Transferase</keyword>
<dbReference type="EC" id="2.6.1.-" evidence="1"/>
<name>A0A8A4TN92_SULCO</name>
<keyword evidence="4" id="KW-1185">Reference proteome</keyword>
<dbReference type="InterPro" id="IPR004838">
    <property type="entry name" value="NHTrfase_class1_PyrdxlP-BS"/>
</dbReference>
<proteinExistence type="inferred from homology"/>